<gene>
    <name evidence="1" type="ORF">EOK75_17160</name>
</gene>
<protein>
    <submittedName>
        <fullName evidence="1">Uncharacterized protein</fullName>
    </submittedName>
</protein>
<evidence type="ECO:0000313" key="2">
    <source>
        <dbReference type="Proteomes" id="UP000298631"/>
    </source>
</evidence>
<evidence type="ECO:0000313" key="1">
    <source>
        <dbReference type="EMBL" id="QCO57443.1"/>
    </source>
</evidence>
<proteinExistence type="predicted"/>
<keyword evidence="1" id="KW-0614">Plasmid</keyword>
<dbReference type="KEGG" id="pseb:EOK75_17160"/>
<dbReference type="EMBL" id="CP039965">
    <property type="protein sequence ID" value="QCO57443.1"/>
    <property type="molecule type" value="Genomic_DNA"/>
</dbReference>
<sequence>MTKTSIRKFMPKKNVIETSIEGFYIRALSIAESKAIAKAHSSLTKKDLASEKVSQDLTMKLFALACDATGESFEEFETFESIESLSVEEFNAFANAIKDALVPGSADKKN</sequence>
<organism evidence="1 2">
    <name type="scientific">Pseudorhodobacter turbinis</name>
    <dbReference type="NCBI Taxonomy" id="2500533"/>
    <lineage>
        <taxon>Bacteria</taxon>
        <taxon>Pseudomonadati</taxon>
        <taxon>Pseudomonadota</taxon>
        <taxon>Alphaproteobacteria</taxon>
        <taxon>Rhodobacterales</taxon>
        <taxon>Paracoccaceae</taxon>
        <taxon>Pseudorhodobacter</taxon>
    </lineage>
</organism>
<name>A0A4P8EKK4_9RHOB</name>
<accession>A0A4P8EKK4</accession>
<reference evidence="1 2" key="1">
    <citation type="submission" date="2019-05" db="EMBL/GenBank/DDBJ databases">
        <title>Pseudorhodobacter turbinis sp. nov., isolated from the gut of the Korean turban shell.</title>
        <authorList>
            <person name="Jeong Y.-S."/>
            <person name="Kang W.-R."/>
            <person name="Bae J.-W."/>
        </authorList>
    </citation>
    <scope>NUCLEOTIDE SEQUENCE [LARGE SCALE GENOMIC DNA]</scope>
    <source>
        <strain evidence="1 2">S12M18</strain>
        <plasmid evidence="1 2">unnamed1</plasmid>
    </source>
</reference>
<dbReference type="Proteomes" id="UP000298631">
    <property type="component" value="Plasmid unnamed1"/>
</dbReference>
<dbReference type="RefSeq" id="WP_137195237.1">
    <property type="nucleotide sequence ID" value="NZ_CP039965.1"/>
</dbReference>
<dbReference type="AlphaFoldDB" id="A0A4P8EKK4"/>
<geneLocation type="plasmid" evidence="1 2">
    <name>unnamed1</name>
</geneLocation>
<keyword evidence="2" id="KW-1185">Reference proteome</keyword>